<dbReference type="Pfam" id="PF03374">
    <property type="entry name" value="ANT"/>
    <property type="match status" value="1"/>
</dbReference>
<dbReference type="GO" id="GO:0003677">
    <property type="term" value="F:DNA binding"/>
    <property type="evidence" value="ECO:0007669"/>
    <property type="project" value="InterPro"/>
</dbReference>
<evidence type="ECO:0000259" key="2">
    <source>
        <dbReference type="Pfam" id="PF10543"/>
    </source>
</evidence>
<reference evidence="3" key="1">
    <citation type="journal article" date="2021" name="Proc. Natl. Acad. Sci. U.S.A.">
        <title>A Catalog of Tens of Thousands of Viruses from Human Metagenomes Reveals Hidden Associations with Chronic Diseases.</title>
        <authorList>
            <person name="Tisza M.J."/>
            <person name="Buck C.B."/>
        </authorList>
    </citation>
    <scope>NUCLEOTIDE SEQUENCE</scope>
    <source>
        <strain evidence="3">CtqPo10</strain>
    </source>
</reference>
<sequence>MKNEIKINGTQKFMGMDIPVVEGGFGEDQKVILARTVAEIHGVRMNDIQDLIIQNYDEFEIGVDILDLCDDNFKTDAIGLGFVTSNRQKHCYLLSEQGYVLLVGFMRTDKAKEIRKNLRREYFTMRQIINSDEQLTANLLLSIYKGGQDAVVASKKLSELEVAKATAPLIPKAEYHDNVLNKDGLISTTIIAKDLGLRSAMRLNQIMNKNGIIWKQSGVWNPRADYAWLITEHYADYQSYENDNSAPCLKWTEKGRKWIIENFDSWAK</sequence>
<evidence type="ECO:0000259" key="1">
    <source>
        <dbReference type="Pfam" id="PF03374"/>
    </source>
</evidence>
<organism evidence="3">
    <name type="scientific">Siphoviridae sp. ctqPo10</name>
    <dbReference type="NCBI Taxonomy" id="2827948"/>
    <lineage>
        <taxon>Viruses</taxon>
        <taxon>Duplodnaviria</taxon>
        <taxon>Heunggongvirae</taxon>
        <taxon>Uroviricota</taxon>
        <taxon>Caudoviricetes</taxon>
    </lineage>
</organism>
<feature type="domain" description="Antirepressor protein C-terminal" evidence="1">
    <location>
        <begin position="169"/>
        <end position="264"/>
    </location>
</feature>
<evidence type="ECO:0000313" key="3">
    <source>
        <dbReference type="EMBL" id="DAF54603.1"/>
    </source>
</evidence>
<protein>
    <submittedName>
        <fullName evidence="3">Antirepressor protein</fullName>
    </submittedName>
</protein>
<feature type="domain" description="KilA-N DNA-binding" evidence="2">
    <location>
        <begin position="28"/>
        <end position="103"/>
    </location>
</feature>
<accession>A0A8S5SUX6</accession>
<proteinExistence type="predicted"/>
<dbReference type="EMBL" id="BK032682">
    <property type="protein sequence ID" value="DAF54603.1"/>
    <property type="molecule type" value="Genomic_DNA"/>
</dbReference>
<dbReference type="InterPro" id="IPR005039">
    <property type="entry name" value="Ant_C"/>
</dbReference>
<dbReference type="InterPro" id="IPR018873">
    <property type="entry name" value="KilA-N_DNA-bd_domain"/>
</dbReference>
<name>A0A8S5SUX6_9CAUD</name>
<dbReference type="Pfam" id="PF10543">
    <property type="entry name" value="ORF6N"/>
    <property type="match status" value="1"/>
</dbReference>